<accession>A0A438BUS6</accession>
<gene>
    <name evidence="3" type="ORF">CK203_092607</name>
</gene>
<dbReference type="EMBL" id="QGNW01002612">
    <property type="protein sequence ID" value="RVW14751.1"/>
    <property type="molecule type" value="Genomic_DNA"/>
</dbReference>
<evidence type="ECO:0000313" key="4">
    <source>
        <dbReference type="Proteomes" id="UP000288805"/>
    </source>
</evidence>
<evidence type="ECO:0000256" key="1">
    <source>
        <dbReference type="SAM" id="MobiDB-lite"/>
    </source>
</evidence>
<dbReference type="Proteomes" id="UP000288805">
    <property type="component" value="Unassembled WGS sequence"/>
</dbReference>
<proteinExistence type="predicted"/>
<dbReference type="InterPro" id="IPR036691">
    <property type="entry name" value="Endo/exonu/phosph_ase_sf"/>
</dbReference>
<keyword evidence="2" id="KW-0812">Transmembrane</keyword>
<keyword evidence="2" id="KW-0472">Membrane</keyword>
<feature type="transmembrane region" description="Helical" evidence="2">
    <location>
        <begin position="69"/>
        <end position="91"/>
    </location>
</feature>
<name>A0A438BUS6_VITVI</name>
<comment type="caution">
    <text evidence="3">The sequence shown here is derived from an EMBL/GenBank/DDBJ whole genome shotgun (WGS) entry which is preliminary data.</text>
</comment>
<protein>
    <recommendedName>
        <fullName evidence="5">Endonuclease/exonuclease/phosphatase domain-containing protein</fullName>
    </recommendedName>
</protein>
<dbReference type="InterPro" id="IPR020847">
    <property type="entry name" value="AP_endonuclease_F1_BS"/>
</dbReference>
<dbReference type="PROSITE" id="PS00726">
    <property type="entry name" value="AP_NUCLEASE_F1_1"/>
    <property type="match status" value="1"/>
</dbReference>
<dbReference type="Gene3D" id="3.60.10.10">
    <property type="entry name" value="Endonuclease/exonuclease/phosphatase"/>
    <property type="match status" value="1"/>
</dbReference>
<dbReference type="AlphaFoldDB" id="A0A438BUS6"/>
<feature type="compositionally biased region" description="Basic and acidic residues" evidence="1">
    <location>
        <begin position="183"/>
        <end position="192"/>
    </location>
</feature>
<dbReference type="GO" id="GO:0003677">
    <property type="term" value="F:DNA binding"/>
    <property type="evidence" value="ECO:0007669"/>
    <property type="project" value="InterPro"/>
</dbReference>
<organism evidence="3 4">
    <name type="scientific">Vitis vinifera</name>
    <name type="common">Grape</name>
    <dbReference type="NCBI Taxonomy" id="29760"/>
    <lineage>
        <taxon>Eukaryota</taxon>
        <taxon>Viridiplantae</taxon>
        <taxon>Streptophyta</taxon>
        <taxon>Embryophyta</taxon>
        <taxon>Tracheophyta</taxon>
        <taxon>Spermatophyta</taxon>
        <taxon>Magnoliopsida</taxon>
        <taxon>eudicotyledons</taxon>
        <taxon>Gunneridae</taxon>
        <taxon>Pentapetalae</taxon>
        <taxon>rosids</taxon>
        <taxon>Vitales</taxon>
        <taxon>Vitaceae</taxon>
        <taxon>Viteae</taxon>
        <taxon>Vitis</taxon>
    </lineage>
</organism>
<feature type="region of interest" description="Disordered" evidence="1">
    <location>
        <begin position="183"/>
        <end position="222"/>
    </location>
</feature>
<keyword evidence="2" id="KW-1133">Transmembrane helix</keyword>
<evidence type="ECO:0008006" key="5">
    <source>
        <dbReference type="Google" id="ProtNLM"/>
    </source>
</evidence>
<feature type="region of interest" description="Disordered" evidence="1">
    <location>
        <begin position="127"/>
        <end position="150"/>
    </location>
</feature>
<evidence type="ECO:0000313" key="3">
    <source>
        <dbReference type="EMBL" id="RVW14751.1"/>
    </source>
</evidence>
<reference evidence="3 4" key="1">
    <citation type="journal article" date="2018" name="PLoS Genet.">
        <title>Population sequencing reveals clonal diversity and ancestral inbreeding in the grapevine cultivar Chardonnay.</title>
        <authorList>
            <person name="Roach M.J."/>
            <person name="Johnson D.L."/>
            <person name="Bohlmann J."/>
            <person name="van Vuuren H.J."/>
            <person name="Jones S.J."/>
            <person name="Pretorius I.S."/>
            <person name="Schmidt S.A."/>
            <person name="Borneman A.R."/>
        </authorList>
    </citation>
    <scope>NUCLEOTIDE SEQUENCE [LARGE SCALE GENOMIC DNA]</scope>
    <source>
        <strain evidence="4">cv. Chardonnay</strain>
        <tissue evidence="3">Leaf</tissue>
    </source>
</reference>
<evidence type="ECO:0000256" key="2">
    <source>
        <dbReference type="SAM" id="Phobius"/>
    </source>
</evidence>
<dbReference type="SUPFAM" id="SSF56219">
    <property type="entry name" value="DNase I-like"/>
    <property type="match status" value="1"/>
</dbReference>
<dbReference type="GO" id="GO:0004519">
    <property type="term" value="F:endonuclease activity"/>
    <property type="evidence" value="ECO:0007669"/>
    <property type="project" value="InterPro"/>
</dbReference>
<sequence>MICEGQAVVQDWGVVVERADWLQVQGRQNENRLRFIMKNWGKATEVDCDSLKLIDLSKVKVKVEMNPNVVLLVLLEVIDVAWVFTIAITIIEGEGEVWRKLKLTRCKRRESGPIEKESPGLSKGFLGIGPKPFAGQPNEGKARSGEGPRCSKDGGLFSLISEDQASMNGPKVRRQSCFASKVMGEDGSKEAPPKNIGLYAPRSHHSPSRKLSSSRSVPQKEVARLSNLQGPIKEAKEALRPFVLRSRDGPDGAEVRDGSQHRRCLIQVQSSTPLSLAKGRFLEGAFKVSSSPFSPVVSLQSHSHFVPSLTLPPPFSIPKSWCPSSQAQPRVRGHFRASSQIRCLSQVSGPAQMEDFLIEGISPSKMAAIKLVLGTLNVNIVKYNKIGVQSAKSNGCSMEKVWNTRVIDSIKKRWVVKDCLCLENPDVVLLQETKREFCHKRFVGSVWKVRNKQWAVLLASGALGGVEIFWDALKFKCLEVVLGSISVTVKLESEEEGSFWLSSIYGLGSSHFRKNFWLELQDLSSLTFPKWCVGGDFNVIRRISEKLGGSRLTSNMRDFDDLIRECELIDPPLRNASFAWSNLQETMFAKDWTDSYFLEIRSKTSRNASKKLSPY</sequence>
<dbReference type="GO" id="GO:0006281">
    <property type="term" value="P:DNA repair"/>
    <property type="evidence" value="ECO:0007669"/>
    <property type="project" value="InterPro"/>
</dbReference>
<feature type="compositionally biased region" description="Basic and acidic residues" evidence="1">
    <location>
        <begin position="140"/>
        <end position="150"/>
    </location>
</feature>